<evidence type="ECO:0000313" key="2">
    <source>
        <dbReference type="Proteomes" id="UP001324270"/>
    </source>
</evidence>
<evidence type="ECO:0000313" key="1">
    <source>
        <dbReference type="EMBL" id="MEB3041586.1"/>
    </source>
</evidence>
<dbReference type="EMBL" id="JAYKBV010000025">
    <property type="protein sequence ID" value="MEB3041586.1"/>
    <property type="molecule type" value="Genomic_DNA"/>
</dbReference>
<evidence type="ECO:0008006" key="3">
    <source>
        <dbReference type="Google" id="ProtNLM"/>
    </source>
</evidence>
<dbReference type="InterPro" id="IPR032675">
    <property type="entry name" value="LRR_dom_sf"/>
</dbReference>
<dbReference type="SUPFAM" id="SSF52058">
    <property type="entry name" value="L domain-like"/>
    <property type="match status" value="1"/>
</dbReference>
<reference evidence="1 2" key="1">
    <citation type="submission" date="2023-12" db="EMBL/GenBank/DDBJ databases">
        <title>Genomic sequences of Capnocytophaga and Parvimonas strains.</title>
        <authorList>
            <person name="Watt R.M."/>
            <person name="Wang M."/>
            <person name="Yang T."/>
            <person name="Tong W.M."/>
        </authorList>
    </citation>
    <scope>NUCLEOTIDE SEQUENCE [LARGE SCALE GENOMIC DNA]</scope>
    <source>
        <strain evidence="1 2">CCUG 13156</strain>
    </source>
</reference>
<comment type="caution">
    <text evidence="1">The sequence shown here is derived from an EMBL/GenBank/DDBJ whole genome shotgun (WGS) entry which is preliminary data.</text>
</comment>
<dbReference type="Proteomes" id="UP001324270">
    <property type="component" value="Unassembled WGS sequence"/>
</dbReference>
<proteinExistence type="predicted"/>
<name>A0ABU5YC97_9FLAO</name>
<organism evidence="1 2">
    <name type="scientific">Capnocytophaga gingivalis</name>
    <dbReference type="NCBI Taxonomy" id="1017"/>
    <lineage>
        <taxon>Bacteria</taxon>
        <taxon>Pseudomonadati</taxon>
        <taxon>Bacteroidota</taxon>
        <taxon>Flavobacteriia</taxon>
        <taxon>Flavobacteriales</taxon>
        <taxon>Flavobacteriaceae</taxon>
        <taxon>Capnocytophaga</taxon>
    </lineage>
</organism>
<sequence length="318" mass="37149">MHIISEIRKKYKSIPSRFDIENVYYLETQQEYYEKGDKDYQLIDIDKPIPLEVLNKIHYLEVSYSEGRSFEVLQRELGRMTSLHTLSLPAIYMEKVQLLPFPKSLRSLRFINESTFNDFFKRNKKIFQKEKLLKDLKLENLLFLRILHLSNSKSIEEYIQLSPEQFPNLEYVEFGNDDEGSFLAQLQAFPNIKHLAFGPVKVPIFESLAPFSNTLESLDLGSAQDSFTLKGIGILKKLQTIWINSTYCDTDCSAFLEVPQIKEITLMYGKNVTNAEAILELPNLIYLQLSDCKTPDKKKLMTRELKKKFVERGFKSVW</sequence>
<dbReference type="Gene3D" id="3.80.10.10">
    <property type="entry name" value="Ribonuclease Inhibitor"/>
    <property type="match status" value="1"/>
</dbReference>
<gene>
    <name evidence="1" type="ORF">VJJ49_12955</name>
</gene>
<accession>A0ABU5YC97</accession>
<keyword evidence="2" id="KW-1185">Reference proteome</keyword>
<protein>
    <recommendedName>
        <fullName evidence="3">Leucine-rich repeat domain-containing protein</fullName>
    </recommendedName>
</protein>
<dbReference type="RefSeq" id="WP_323980138.1">
    <property type="nucleotide sequence ID" value="NZ_JAYKBV010000025.1"/>
</dbReference>